<accession>A0A7Z0T896</accession>
<feature type="transmembrane region" description="Helical" evidence="1">
    <location>
        <begin position="106"/>
        <end position="125"/>
    </location>
</feature>
<keyword evidence="1" id="KW-0812">Transmembrane</keyword>
<evidence type="ECO:0000313" key="2">
    <source>
        <dbReference type="EMBL" id="NYV27724.1"/>
    </source>
</evidence>
<keyword evidence="3" id="KW-1185">Reference proteome</keyword>
<dbReference type="Proteomes" id="UP000526184">
    <property type="component" value="Unassembled WGS sequence"/>
</dbReference>
<feature type="transmembrane region" description="Helical" evidence="1">
    <location>
        <begin position="6"/>
        <end position="25"/>
    </location>
</feature>
<proteinExistence type="predicted"/>
<organism evidence="2 3">
    <name type="scientific">Streptobacillus felis</name>
    <dbReference type="NCBI Taxonomy" id="1384509"/>
    <lineage>
        <taxon>Bacteria</taxon>
        <taxon>Fusobacteriati</taxon>
        <taxon>Fusobacteriota</taxon>
        <taxon>Fusobacteriia</taxon>
        <taxon>Fusobacteriales</taxon>
        <taxon>Leptotrichiaceae</taxon>
        <taxon>Streptobacillus</taxon>
    </lineage>
</organism>
<sequence>MTNFIILIIILLAYVKIYIGISKFFKFKYPFNSLDTLIVPILLFEIITIILFMISPNFYNIAPAIIHFVGNSFKILHFNFYAIIYLIINSLLIITNLGLSDDFIPIHNFVLLLHFILASIFTIRLI</sequence>
<dbReference type="EMBL" id="JABMKT010000009">
    <property type="protein sequence ID" value="NYV27724.1"/>
    <property type="molecule type" value="Genomic_DNA"/>
</dbReference>
<feature type="transmembrane region" description="Helical" evidence="1">
    <location>
        <begin position="78"/>
        <end position="99"/>
    </location>
</feature>
<gene>
    <name evidence="2" type="ORF">HP397_02630</name>
</gene>
<feature type="transmembrane region" description="Helical" evidence="1">
    <location>
        <begin position="37"/>
        <end position="58"/>
    </location>
</feature>
<name>A0A7Z0T896_9FUSO</name>
<reference evidence="2 3" key="1">
    <citation type="submission" date="2020-05" db="EMBL/GenBank/DDBJ databases">
        <title>Streptobacillus felis strain LHL191014123.</title>
        <authorList>
            <person name="Fawzy A."/>
            <person name="Rau J."/>
            <person name="Risse K."/>
            <person name="Schauerte N."/>
            <person name="Geiger C."/>
            <person name="Blom J."/>
            <person name="Imirzalioglu C."/>
            <person name="Falgenhauer J."/>
            <person name="Bach A."/>
            <person name="Herden C."/>
            <person name="Eisenberg T."/>
        </authorList>
    </citation>
    <scope>NUCLEOTIDE SEQUENCE [LARGE SCALE GENOMIC DNA]</scope>
    <source>
        <strain evidence="2 3">LHL191014123</strain>
    </source>
</reference>
<dbReference type="AlphaFoldDB" id="A0A7Z0T896"/>
<keyword evidence="1" id="KW-1133">Transmembrane helix</keyword>
<keyword evidence="1" id="KW-0472">Membrane</keyword>
<evidence type="ECO:0000313" key="3">
    <source>
        <dbReference type="Proteomes" id="UP000526184"/>
    </source>
</evidence>
<protein>
    <submittedName>
        <fullName evidence="2">Uncharacterized protein</fullName>
    </submittedName>
</protein>
<comment type="caution">
    <text evidence="2">The sequence shown here is derived from an EMBL/GenBank/DDBJ whole genome shotgun (WGS) entry which is preliminary data.</text>
</comment>
<evidence type="ECO:0000256" key="1">
    <source>
        <dbReference type="SAM" id="Phobius"/>
    </source>
</evidence>
<dbReference type="RefSeq" id="WP_180135752.1">
    <property type="nucleotide sequence ID" value="NZ_JABMKT010000009.1"/>
</dbReference>